<reference evidence="1" key="1">
    <citation type="submission" date="2020-12" db="EMBL/GenBank/DDBJ databases">
        <title>Methylobrevis albus sp. nov., isolated from fresh water lack sediment.</title>
        <authorList>
            <person name="Zou Q."/>
        </authorList>
    </citation>
    <scope>NUCLEOTIDE SEQUENCE</scope>
    <source>
        <strain evidence="1">L22</strain>
    </source>
</reference>
<dbReference type="Proteomes" id="UP000631694">
    <property type="component" value="Unassembled WGS sequence"/>
</dbReference>
<accession>A0A931MZ10</accession>
<comment type="caution">
    <text evidence="1">The sequence shown here is derived from an EMBL/GenBank/DDBJ whole genome shotgun (WGS) entry which is preliminary data.</text>
</comment>
<evidence type="ECO:0000313" key="1">
    <source>
        <dbReference type="EMBL" id="MBH0238555.1"/>
    </source>
</evidence>
<protein>
    <submittedName>
        <fullName evidence="1">Uncharacterized protein</fullName>
    </submittedName>
</protein>
<name>A0A931MZ10_9HYPH</name>
<sequence>MASYGVSASRVDKYGIYQTRNRSTMNRSTAQTAWNTQNTLGQNVFSVTVASSASAVTTSLSQISLAQKQSSVATAIKQLLAVDLTV</sequence>
<organism evidence="1 2">
    <name type="scientific">Methylobrevis albus</name>
    <dbReference type="NCBI Taxonomy" id="2793297"/>
    <lineage>
        <taxon>Bacteria</taxon>
        <taxon>Pseudomonadati</taxon>
        <taxon>Pseudomonadota</taxon>
        <taxon>Alphaproteobacteria</taxon>
        <taxon>Hyphomicrobiales</taxon>
        <taxon>Pleomorphomonadaceae</taxon>
        <taxon>Methylobrevis</taxon>
    </lineage>
</organism>
<evidence type="ECO:0000313" key="2">
    <source>
        <dbReference type="Proteomes" id="UP000631694"/>
    </source>
</evidence>
<dbReference type="RefSeq" id="WP_197311619.1">
    <property type="nucleotide sequence ID" value="NZ_JADZLT010000050.1"/>
</dbReference>
<proteinExistence type="predicted"/>
<keyword evidence="2" id="KW-1185">Reference proteome</keyword>
<gene>
    <name evidence="1" type="ORF">I5731_12035</name>
</gene>
<dbReference type="AlphaFoldDB" id="A0A931MZ10"/>
<dbReference type="EMBL" id="JADZLT010000050">
    <property type="protein sequence ID" value="MBH0238555.1"/>
    <property type="molecule type" value="Genomic_DNA"/>
</dbReference>